<evidence type="ECO:0000256" key="3">
    <source>
        <dbReference type="ARBA" id="ARBA00022692"/>
    </source>
</evidence>
<evidence type="ECO:0000313" key="8">
    <source>
        <dbReference type="Proteomes" id="UP000516148"/>
    </source>
</evidence>
<gene>
    <name evidence="6 7" type="primary">nhaA</name>
    <name evidence="7" type="ORF">H3Z74_20445</name>
</gene>
<reference evidence="7 8" key="1">
    <citation type="submission" date="2020-09" db="EMBL/GenBank/DDBJ databases">
        <title>Sphingomonas sp., a new species isolated from pork steak.</title>
        <authorList>
            <person name="Heidler von Heilborn D."/>
        </authorList>
    </citation>
    <scope>NUCLEOTIDE SEQUENCE [LARGE SCALE GENOMIC DNA]</scope>
    <source>
        <strain evidence="8">S8-3T</strain>
    </source>
</reference>
<keyword evidence="3 6" id="KW-0812">Transmembrane</keyword>
<dbReference type="GO" id="GO:0015385">
    <property type="term" value="F:sodium:proton antiporter activity"/>
    <property type="evidence" value="ECO:0007669"/>
    <property type="project" value="UniProtKB-UniRule"/>
</dbReference>
<dbReference type="HAMAP" id="MF_01844">
    <property type="entry name" value="NhaA"/>
    <property type="match status" value="1"/>
</dbReference>
<dbReference type="EMBL" id="CP061038">
    <property type="protein sequence ID" value="QNQ09035.1"/>
    <property type="molecule type" value="Genomic_DNA"/>
</dbReference>
<dbReference type="Proteomes" id="UP000516148">
    <property type="component" value="Chromosome"/>
</dbReference>
<evidence type="ECO:0000256" key="6">
    <source>
        <dbReference type="HAMAP-Rule" id="MF_01844"/>
    </source>
</evidence>
<feature type="transmembrane region" description="Helical" evidence="6">
    <location>
        <begin position="166"/>
        <end position="187"/>
    </location>
</feature>
<keyword evidence="6" id="KW-0406">Ion transport</keyword>
<dbReference type="AlphaFoldDB" id="A0A7H0LH82"/>
<keyword evidence="6" id="KW-0813">Transport</keyword>
<organism evidence="7 8">
    <name type="scientific">Sphingomonas alpina</name>
    <dbReference type="NCBI Taxonomy" id="653931"/>
    <lineage>
        <taxon>Bacteria</taxon>
        <taxon>Pseudomonadati</taxon>
        <taxon>Pseudomonadota</taxon>
        <taxon>Alphaproteobacteria</taxon>
        <taxon>Sphingomonadales</taxon>
        <taxon>Sphingomonadaceae</taxon>
        <taxon>Sphingomonas</taxon>
    </lineage>
</organism>
<feature type="transmembrane region" description="Helical" evidence="6">
    <location>
        <begin position="305"/>
        <end position="328"/>
    </location>
</feature>
<comment type="function">
    <text evidence="6">Na(+)/H(+) antiporter that extrudes sodium in exchange for external protons.</text>
</comment>
<keyword evidence="4 6" id="KW-1133">Transmembrane helix</keyword>
<evidence type="ECO:0000313" key="7">
    <source>
        <dbReference type="EMBL" id="QNQ09035.1"/>
    </source>
</evidence>
<comment type="similarity">
    <text evidence="6">Belongs to the NhaA Na(+)/H(+) (TC 2.A.33) antiporter family.</text>
</comment>
<evidence type="ECO:0000256" key="4">
    <source>
        <dbReference type="ARBA" id="ARBA00022989"/>
    </source>
</evidence>
<feature type="transmembrane region" description="Helical" evidence="6">
    <location>
        <begin position="221"/>
        <end position="251"/>
    </location>
</feature>
<evidence type="ECO:0000256" key="2">
    <source>
        <dbReference type="ARBA" id="ARBA00022475"/>
    </source>
</evidence>
<feature type="transmembrane region" description="Helical" evidence="6">
    <location>
        <begin position="62"/>
        <end position="87"/>
    </location>
</feature>
<dbReference type="GO" id="GO:0005886">
    <property type="term" value="C:plasma membrane"/>
    <property type="evidence" value="ECO:0007669"/>
    <property type="project" value="UniProtKB-SubCell"/>
</dbReference>
<feature type="transmembrane region" description="Helical" evidence="6">
    <location>
        <begin position="348"/>
        <end position="367"/>
    </location>
</feature>
<feature type="transmembrane region" description="Helical" evidence="6">
    <location>
        <begin position="193"/>
        <end position="209"/>
    </location>
</feature>
<dbReference type="InterPro" id="IPR004670">
    <property type="entry name" value="NhaA"/>
</dbReference>
<dbReference type="NCBIfam" id="NF007112">
    <property type="entry name" value="PRK09561.1"/>
    <property type="match status" value="1"/>
</dbReference>
<proteinExistence type="inferred from homology"/>
<feature type="transmembrane region" description="Helical" evidence="6">
    <location>
        <begin position="21"/>
        <end position="42"/>
    </location>
</feature>
<sequence length="409" mass="42200">MKRRAQHRAQHRAMSALRAFLADEAAGGIVLIVAAVLAMIAANSPLASAYFHFLHLETGPALAPALGPMTVHLWINDALMALFFLLVGLEIKRELIDGQLASPARRRLPIVAAAAGMIVPALIYLVITMGDAALRPGWAIPAATDIAFAIGVMALLGPRVPPALKLFLTTVAIVDDMGAVAIIAVAYSHGLDLGALAAAAGVLAIMAAMSRRGVRSLAPYLVAAVLLWWLVLLSGVHATVAGVLAAVFIPITPTPGSPDDEHSPLHRLEHALSPWVAFAIVPLFGFANAGVALGGMSLSVLAEPLVIGVTAGLFLGKQAGILGGIVLAERLKIAQRPKGTSWTQLYGVALLAGIGFTMSLFIGGLAFPGEAVLIDKVKIGVLAGSILSAVAGFLVLRFAAVPSKAAMEA</sequence>
<dbReference type="NCBIfam" id="NF007111">
    <property type="entry name" value="PRK09560.1"/>
    <property type="match status" value="1"/>
</dbReference>
<accession>A0A7H0LH82</accession>
<dbReference type="PANTHER" id="PTHR30341">
    <property type="entry name" value="SODIUM ION/PROTON ANTIPORTER NHAA-RELATED"/>
    <property type="match status" value="1"/>
</dbReference>
<dbReference type="Pfam" id="PF06965">
    <property type="entry name" value="Na_H_antiport_1"/>
    <property type="match status" value="1"/>
</dbReference>
<keyword evidence="6" id="KW-0050">Antiport</keyword>
<dbReference type="InterPro" id="IPR023171">
    <property type="entry name" value="Na/H_antiporter_dom_sf"/>
</dbReference>
<keyword evidence="6" id="KW-0739">Sodium transport</keyword>
<comment type="subcellular location">
    <subcellularLocation>
        <location evidence="1">Cell inner membrane</location>
        <topology evidence="1">Multi-pass membrane protein</topology>
    </subcellularLocation>
    <subcellularLocation>
        <location evidence="6">Cell membrane</location>
        <topology evidence="6">Multi-pass membrane protein</topology>
    </subcellularLocation>
</comment>
<feature type="transmembrane region" description="Helical" evidence="6">
    <location>
        <begin position="108"/>
        <end position="127"/>
    </location>
</feature>
<evidence type="ECO:0000256" key="5">
    <source>
        <dbReference type="ARBA" id="ARBA00023136"/>
    </source>
</evidence>
<name>A0A7H0LH82_9SPHN</name>
<dbReference type="GO" id="GO:0006885">
    <property type="term" value="P:regulation of pH"/>
    <property type="evidence" value="ECO:0007669"/>
    <property type="project" value="UniProtKB-UniRule"/>
</dbReference>
<keyword evidence="8" id="KW-1185">Reference proteome</keyword>
<keyword evidence="6" id="KW-0915">Sodium</keyword>
<protein>
    <recommendedName>
        <fullName evidence="6">Na(+)/H(+) antiporter NhaA</fullName>
    </recommendedName>
    <alternativeName>
        <fullName evidence="6">Sodium/proton antiporter NhaA</fullName>
    </alternativeName>
</protein>
<evidence type="ECO:0000256" key="1">
    <source>
        <dbReference type="ARBA" id="ARBA00004429"/>
    </source>
</evidence>
<feature type="transmembrane region" description="Helical" evidence="6">
    <location>
        <begin position="271"/>
        <end position="293"/>
    </location>
</feature>
<dbReference type="PANTHER" id="PTHR30341:SF0">
    <property type="entry name" value="NA(+)_H(+) ANTIPORTER NHAA"/>
    <property type="match status" value="1"/>
</dbReference>
<dbReference type="Gene3D" id="1.20.1530.10">
    <property type="entry name" value="Na+/H+ antiporter like domain"/>
    <property type="match status" value="1"/>
</dbReference>
<feature type="transmembrane region" description="Helical" evidence="6">
    <location>
        <begin position="379"/>
        <end position="400"/>
    </location>
</feature>
<keyword evidence="2 6" id="KW-1003">Cell membrane</keyword>
<keyword evidence="5 6" id="KW-0472">Membrane</keyword>
<dbReference type="NCBIfam" id="TIGR00773">
    <property type="entry name" value="NhaA"/>
    <property type="match status" value="1"/>
</dbReference>
<comment type="catalytic activity">
    <reaction evidence="6">
        <text>Na(+)(in) + 2 H(+)(out) = Na(+)(out) + 2 H(+)(in)</text>
        <dbReference type="Rhea" id="RHEA:29251"/>
        <dbReference type="ChEBI" id="CHEBI:15378"/>
        <dbReference type="ChEBI" id="CHEBI:29101"/>
    </reaction>
</comment>
<feature type="transmembrane region" description="Helical" evidence="6">
    <location>
        <begin position="139"/>
        <end position="157"/>
    </location>
</feature>
<dbReference type="KEGG" id="spap:H3Z74_20445"/>